<dbReference type="GeneID" id="60320769"/>
<dbReference type="RefSeq" id="YP_009949365.1">
    <property type="nucleotide sequence ID" value="NC_051580.1"/>
</dbReference>
<dbReference type="EMBL" id="MH632120">
    <property type="protein sequence ID" value="AXN53286.1"/>
    <property type="molecule type" value="Genomic_DNA"/>
</dbReference>
<reference evidence="2" key="1">
    <citation type="submission" date="2018-07" db="EMBL/GenBank/DDBJ databases">
        <authorList>
            <person name="Quirk P.G."/>
            <person name="Krulwich T.A."/>
        </authorList>
    </citation>
    <scope>NUCLEOTIDE SEQUENCE [LARGE SCALE GENOMIC DNA]</scope>
</reference>
<protein>
    <submittedName>
        <fullName evidence="1">Uncharacterized protein</fullName>
    </submittedName>
</protein>
<gene>
    <name evidence="1" type="primary">14</name>
    <name evidence="1" type="ORF">PBI_THONKO_14</name>
</gene>
<dbReference type="KEGG" id="vg:60320769"/>
<organism evidence="1 2">
    <name type="scientific">Mycobacterium phage Thonko</name>
    <dbReference type="NCBI Taxonomy" id="2282910"/>
    <lineage>
        <taxon>Viruses</taxon>
        <taxon>Duplodnaviria</taxon>
        <taxon>Heunggongvirae</taxon>
        <taxon>Uroviricota</taxon>
        <taxon>Caudoviricetes</taxon>
        <taxon>Bclasvirinae</taxon>
        <taxon>Thonkovirus</taxon>
        <taxon>Thonkovirus thonko</taxon>
    </lineage>
</organism>
<evidence type="ECO:0000313" key="2">
    <source>
        <dbReference type="Proteomes" id="UP000259812"/>
    </source>
</evidence>
<proteinExistence type="predicted"/>
<dbReference type="Proteomes" id="UP000259812">
    <property type="component" value="Genome"/>
</dbReference>
<keyword evidence="2" id="KW-1185">Reference proteome</keyword>
<evidence type="ECO:0000313" key="1">
    <source>
        <dbReference type="EMBL" id="AXN53286.1"/>
    </source>
</evidence>
<sequence length="260" mass="28048">MTAPVLAAVNFTAPRQNPAIPGLFAVTNWQPVGEAARHLNGVEIRGENYGGEGAAGVWEADWCAPPDPATVTERKEGERPDIADVFDPIVVWAFDQCDLTRPSQAEVRARAAQILRLEEQSLIEREFAERLKADVTEVFGTAETAANLKLAIGYIEGVLAQTNTLGYIHIGAQWVSQESGLFTKSGAKYVSPLGHTYVIGGGYTDGLDDLIVATSPTFGWRSEPAVREALDERHNQFVAVAERSVVIGYEAIVAAVQITA</sequence>
<accession>A0A346FC61</accession>
<name>A0A346FC61_9CAUD</name>